<evidence type="ECO:0000256" key="1">
    <source>
        <dbReference type="ARBA" id="ARBA00007448"/>
    </source>
</evidence>
<comment type="caution">
    <text evidence="4">The sequence shown here is derived from an EMBL/GenBank/DDBJ whole genome shotgun (WGS) entry which is preliminary data.</text>
</comment>
<evidence type="ECO:0000259" key="3">
    <source>
        <dbReference type="SMART" id="SM00382"/>
    </source>
</evidence>
<dbReference type="Pfam" id="PF00004">
    <property type="entry name" value="AAA"/>
    <property type="match status" value="2"/>
</dbReference>
<sequence length="615" mass="68690">MDNMAASFSMMNSLRTGNPIVDMAAAMIVPGIITAIFAFLNNNLKPMVDAFVKRFYEKDSSKTVTRKIEFEQSAGYGRTTASERDQRNNILQKALTMYIGEHCGSFEYKNANIALMAAKEKGQRNENWDMEYGSTHEQLKAYAPMTVPPVDEWVDVEKEKGKEVRFKEAVYREDEEDGEKKKIEKKNRVFMFQAENPDGGKKIDDFISKAFSWYTQTMEEKCKDNSRYMYMLVQKDSPTSSEENESNEGARSYKRYKLSDKKTFESLFFPEKKELLRIFGNFLEKKGKWSIPGYPDKLGLLLFGPPGTGKTSLIKALASHTKRSIVNISLSKIKTNQELIDLMFDQKFAVAGEDIPVKLSFSDVIFVMEDVDAASKIVHKRSRGKAPKAAKVVTTTTKTTEDPAAGSVPPSPAALTGKALDFSVAPPSLSREVSSTQVVEKTEKVTRVESTAVTDDEDEDDDKEVFAAIAKAFGGEGSSDDAGGLIGPKMSTTKDKLDLSGLLNVLDGVIDTPDRIIIMSTNHPEKLDPALIRPGRIDKKIYLGYLLLDQGVEMVKHYFQLGDQELTAKQMEGMAELFRKHGKLTPAVFEQFCSEHESVDDFIEAALKHFDGGSF</sequence>
<evidence type="ECO:0000256" key="2">
    <source>
        <dbReference type="SAM" id="Phobius"/>
    </source>
</evidence>
<dbReference type="InterPro" id="IPR003959">
    <property type="entry name" value="ATPase_AAA_core"/>
</dbReference>
<feature type="domain" description="AAA+ ATPase" evidence="3">
    <location>
        <begin position="296"/>
        <end position="547"/>
    </location>
</feature>
<dbReference type="InterPro" id="IPR003593">
    <property type="entry name" value="AAA+_ATPase"/>
</dbReference>
<evidence type="ECO:0000313" key="5">
    <source>
        <dbReference type="Proteomes" id="UP001165060"/>
    </source>
</evidence>
<keyword evidence="5" id="KW-1185">Reference proteome</keyword>
<keyword evidence="2" id="KW-1133">Transmembrane helix</keyword>
<dbReference type="EMBL" id="BRYB01003892">
    <property type="protein sequence ID" value="GMI22329.1"/>
    <property type="molecule type" value="Genomic_DNA"/>
</dbReference>
<dbReference type="InterPro" id="IPR050747">
    <property type="entry name" value="Mitochondrial_chaperone_BCS1"/>
</dbReference>
<dbReference type="Gene3D" id="3.40.50.300">
    <property type="entry name" value="P-loop containing nucleotide triphosphate hydrolases"/>
    <property type="match status" value="2"/>
</dbReference>
<protein>
    <recommendedName>
        <fullName evidence="3">AAA+ ATPase domain-containing protein</fullName>
    </recommendedName>
</protein>
<dbReference type="InterPro" id="IPR027417">
    <property type="entry name" value="P-loop_NTPase"/>
</dbReference>
<organism evidence="4 5">
    <name type="scientific">Tetraparma gracilis</name>
    <dbReference type="NCBI Taxonomy" id="2962635"/>
    <lineage>
        <taxon>Eukaryota</taxon>
        <taxon>Sar</taxon>
        <taxon>Stramenopiles</taxon>
        <taxon>Ochrophyta</taxon>
        <taxon>Bolidophyceae</taxon>
        <taxon>Parmales</taxon>
        <taxon>Triparmaceae</taxon>
        <taxon>Tetraparma</taxon>
    </lineage>
</organism>
<evidence type="ECO:0000313" key="4">
    <source>
        <dbReference type="EMBL" id="GMI22329.1"/>
    </source>
</evidence>
<proteinExistence type="inferred from homology"/>
<keyword evidence="2" id="KW-0812">Transmembrane</keyword>
<accession>A0ABQ6M9R9</accession>
<dbReference type="SMART" id="SM00382">
    <property type="entry name" value="AAA"/>
    <property type="match status" value="1"/>
</dbReference>
<dbReference type="PANTHER" id="PTHR23070">
    <property type="entry name" value="BCS1 AAA-TYPE ATPASE"/>
    <property type="match status" value="1"/>
</dbReference>
<comment type="similarity">
    <text evidence="1">Belongs to the AAA ATPase family. BCS1 subfamily.</text>
</comment>
<reference evidence="4 5" key="1">
    <citation type="journal article" date="2023" name="Commun. Biol.">
        <title>Genome analysis of Parmales, the sister group of diatoms, reveals the evolutionary specialization of diatoms from phago-mixotrophs to photoautotrophs.</title>
        <authorList>
            <person name="Ban H."/>
            <person name="Sato S."/>
            <person name="Yoshikawa S."/>
            <person name="Yamada K."/>
            <person name="Nakamura Y."/>
            <person name="Ichinomiya M."/>
            <person name="Sato N."/>
            <person name="Blanc-Mathieu R."/>
            <person name="Endo H."/>
            <person name="Kuwata A."/>
            <person name="Ogata H."/>
        </authorList>
    </citation>
    <scope>NUCLEOTIDE SEQUENCE [LARGE SCALE GENOMIC DNA]</scope>
</reference>
<keyword evidence="2" id="KW-0472">Membrane</keyword>
<dbReference type="Proteomes" id="UP001165060">
    <property type="component" value="Unassembled WGS sequence"/>
</dbReference>
<gene>
    <name evidence="4" type="ORF">TeGR_g11963</name>
</gene>
<dbReference type="SUPFAM" id="SSF52540">
    <property type="entry name" value="P-loop containing nucleoside triphosphate hydrolases"/>
    <property type="match status" value="1"/>
</dbReference>
<feature type="transmembrane region" description="Helical" evidence="2">
    <location>
        <begin position="20"/>
        <end position="40"/>
    </location>
</feature>
<name>A0ABQ6M9R9_9STRA</name>